<name>A0A101JU99_CHLLI</name>
<protein>
    <recommendedName>
        <fullName evidence="1">Fibrobacter succinogenes major paralogous domain-containing protein</fullName>
    </recommendedName>
</protein>
<organism evidence="2 3">
    <name type="scientific">Chlorobium limicola</name>
    <dbReference type="NCBI Taxonomy" id="1092"/>
    <lineage>
        <taxon>Bacteria</taxon>
        <taxon>Pseudomonadati</taxon>
        <taxon>Chlorobiota</taxon>
        <taxon>Chlorobiia</taxon>
        <taxon>Chlorobiales</taxon>
        <taxon>Chlorobiaceae</taxon>
        <taxon>Chlorobium/Pelodictyon group</taxon>
        <taxon>Chlorobium</taxon>
    </lineage>
</organism>
<dbReference type="InterPro" id="IPR011871">
    <property type="entry name" value="Fib_succ_major"/>
</dbReference>
<dbReference type="PROSITE" id="PS51257">
    <property type="entry name" value="PROKAR_LIPOPROTEIN"/>
    <property type="match status" value="1"/>
</dbReference>
<proteinExistence type="predicted"/>
<keyword evidence="3" id="KW-1185">Reference proteome</keyword>
<dbReference type="Proteomes" id="UP000053937">
    <property type="component" value="Unassembled WGS sequence"/>
</dbReference>
<dbReference type="OrthoDB" id="9805760at2"/>
<dbReference type="Pfam" id="PF09603">
    <property type="entry name" value="Fib_succ_major"/>
    <property type="match status" value="1"/>
</dbReference>
<evidence type="ECO:0000313" key="3">
    <source>
        <dbReference type="Proteomes" id="UP000053937"/>
    </source>
</evidence>
<evidence type="ECO:0000259" key="1">
    <source>
        <dbReference type="Pfam" id="PF09603"/>
    </source>
</evidence>
<dbReference type="EMBL" id="LMBR01000002">
    <property type="protein sequence ID" value="KUL33150.1"/>
    <property type="molecule type" value="Genomic_DNA"/>
</dbReference>
<comment type="caution">
    <text evidence="2">The sequence shown here is derived from an EMBL/GenBank/DDBJ whole genome shotgun (WGS) entry which is preliminary data.</text>
</comment>
<feature type="domain" description="Fibrobacter succinogenes major paralogous" evidence="1">
    <location>
        <begin position="41"/>
        <end position="221"/>
    </location>
</feature>
<evidence type="ECO:0000313" key="2">
    <source>
        <dbReference type="EMBL" id="KUL33150.1"/>
    </source>
</evidence>
<dbReference type="NCBIfam" id="TIGR02145">
    <property type="entry name" value="Fib_succ_major"/>
    <property type="match status" value="1"/>
</dbReference>
<dbReference type="AlphaFoldDB" id="A0A101JU99"/>
<gene>
    <name evidence="2" type="ORF">ASB62_00565</name>
</gene>
<sequence length="222" mass="24476">MKNAIPLYRIMISLLILLISACSGKKTGTVIDNEGKACRTVSIGERIWTAENLDVTRYRNGDAIPEVSDPEEWATLTTGAWCWYENKPENGKTYGRLYNWYAVNDPRGLAPEGWHIATDEDWTALTLNFGGEAMAGGELKAARLWKETGNGTGKNGFDILPAGARRDTDGAFLLVGEYGRLWSSTESGTEKAWGRAVGYFDAALRRGEANKRLGFAVRCVKD</sequence>
<accession>A0A101JU99</accession>
<reference evidence="2 3" key="1">
    <citation type="submission" date="2015-10" db="EMBL/GenBank/DDBJ databases">
        <title>Draft Genome Sequence of Chlorobium limicola strain Frasassi Growing under Artificial Lighting in the Frasassi Cave System.</title>
        <authorList>
            <person name="Mansor M."/>
            <person name="Macalady J."/>
        </authorList>
    </citation>
    <scope>NUCLEOTIDE SEQUENCE [LARGE SCALE GENOMIC DNA]</scope>
    <source>
        <strain evidence="2 3">Frasassi</strain>
    </source>
</reference>
<dbReference type="RefSeq" id="WP_059138151.1">
    <property type="nucleotide sequence ID" value="NZ_LMBR01000002.1"/>
</dbReference>